<protein>
    <submittedName>
        <fullName evidence="1">DUF3368 domain-containing protein</fullName>
    </submittedName>
</protein>
<proteinExistence type="predicted"/>
<keyword evidence="2" id="KW-1185">Reference proteome</keyword>
<accession>A0ABT8M129</accession>
<dbReference type="EMBL" id="VCYI01000007">
    <property type="protein sequence ID" value="MDN7012732.1"/>
    <property type="molecule type" value="Genomic_DNA"/>
</dbReference>
<organism evidence="1 2">
    <name type="scientific">Methanoculleus methanifontis</name>
    <dbReference type="NCBI Taxonomy" id="2584086"/>
    <lineage>
        <taxon>Archaea</taxon>
        <taxon>Methanobacteriati</taxon>
        <taxon>Methanobacteriota</taxon>
        <taxon>Stenosarchaea group</taxon>
        <taxon>Methanomicrobia</taxon>
        <taxon>Methanomicrobiales</taxon>
        <taxon>Methanomicrobiaceae</taxon>
        <taxon>Methanoculleus</taxon>
    </lineage>
</organism>
<sequence>MIAGTAPGGGECHGTLWILDALVDAGILTGPRAAESLRTMQANNRWLPKAECDARVKSGTCRKMGSRDRCRYIVQTAIGRKIRP</sequence>
<name>A0ABT8M129_9EURY</name>
<evidence type="ECO:0000313" key="1">
    <source>
        <dbReference type="EMBL" id="MDN7012732.1"/>
    </source>
</evidence>
<comment type="caution">
    <text evidence="1">The sequence shown here is derived from an EMBL/GenBank/DDBJ whole genome shotgun (WGS) entry which is preliminary data.</text>
</comment>
<evidence type="ECO:0000313" key="2">
    <source>
        <dbReference type="Proteomes" id="UP001168423"/>
    </source>
</evidence>
<dbReference type="Proteomes" id="UP001168423">
    <property type="component" value="Unassembled WGS sequence"/>
</dbReference>
<gene>
    <name evidence="1" type="ORF">FGW20_06700</name>
</gene>
<reference evidence="1" key="1">
    <citation type="submission" date="2019-05" db="EMBL/GenBank/DDBJ databases">
        <title>Isolation and characterization of methanogens from the cold seep sediment at Four-Way Closure Ridge.</title>
        <authorList>
            <person name="You Y.-T."/>
            <person name="Chen S.-C."/>
            <person name="Zhang W.-L."/>
            <person name="Lai M.-C."/>
        </authorList>
    </citation>
    <scope>NUCLEOTIDE SEQUENCE</scope>
    <source>
        <strain evidence="1">FWC-SCC3</strain>
    </source>
</reference>